<evidence type="ECO:0000313" key="1">
    <source>
        <dbReference type="EMBL" id="XCM82685.1"/>
    </source>
</evidence>
<dbReference type="EMBL" id="CP159872">
    <property type="protein sequence ID" value="XCM82685.1"/>
    <property type="molecule type" value="Genomic_DNA"/>
</dbReference>
<proteinExistence type="predicted"/>
<dbReference type="KEGG" id="kcm:ABWK59_29120"/>
<reference evidence="1" key="1">
    <citation type="submission" date="2024-06" db="EMBL/GenBank/DDBJ databases">
        <title>The genome sequences of Kitasatospora sp. strain HUAS MG31.</title>
        <authorList>
            <person name="Mo P."/>
        </authorList>
    </citation>
    <scope>NUCLEOTIDE SEQUENCE</scope>
    <source>
        <strain evidence="1">HUAS MG31</strain>
    </source>
</reference>
<gene>
    <name evidence="1" type="ORF">ABWK59_29120</name>
</gene>
<dbReference type="AlphaFoldDB" id="A0AAU8K1X7"/>
<sequence length="233" mass="25118">MTTGELLTVDQAIVRMEELAAALPPRDGVAVFNRMYLKVTVLVRERLAGAYFDDPAALAELDAVFAARFLAAVDADRAGHRVAACWRPLFELRDRPGIHPLQFALAGMNAHIENDLPLAVLETCSRLGRRPAALAADYQRINDLLAQVEDEVRDELLPGPEELQLADPLLHVIGVWSIDKARDAAWASVLALWELRGLRLAYDAVASALAGSVGMVGRALLTPLDGAGAPGRG</sequence>
<accession>A0AAU8K1X7</accession>
<organism evidence="1">
    <name type="scientific">Kitasatospora camelliae</name>
    <dbReference type="NCBI Taxonomy" id="3156397"/>
    <lineage>
        <taxon>Bacteria</taxon>
        <taxon>Bacillati</taxon>
        <taxon>Actinomycetota</taxon>
        <taxon>Actinomycetes</taxon>
        <taxon>Kitasatosporales</taxon>
        <taxon>Streptomycetaceae</taxon>
        <taxon>Kitasatospora</taxon>
    </lineage>
</organism>
<protein>
    <submittedName>
        <fullName evidence="1">DUF5995 family protein</fullName>
    </submittedName>
</protein>
<dbReference type="InterPro" id="IPR046037">
    <property type="entry name" value="DUF5995"/>
</dbReference>
<dbReference type="Pfam" id="PF19458">
    <property type="entry name" value="DUF5995"/>
    <property type="match status" value="1"/>
</dbReference>
<name>A0AAU8K1X7_9ACTN</name>
<dbReference type="RefSeq" id="WP_354643617.1">
    <property type="nucleotide sequence ID" value="NZ_CP159872.1"/>
</dbReference>